<keyword evidence="1" id="KW-0963">Cytoplasm</keyword>
<evidence type="ECO:0000313" key="8">
    <source>
        <dbReference type="Proteomes" id="UP000267250"/>
    </source>
</evidence>
<evidence type="ECO:0000256" key="2">
    <source>
        <dbReference type="ARBA" id="ARBA00022705"/>
    </source>
</evidence>
<name>A0A3S9T1H2_9FIRM</name>
<evidence type="ECO:0000256" key="1">
    <source>
        <dbReference type="ARBA" id="ARBA00022490"/>
    </source>
</evidence>
<keyword evidence="4" id="KW-0862">Zinc</keyword>
<dbReference type="Proteomes" id="UP000267250">
    <property type="component" value="Chromosome"/>
</dbReference>
<dbReference type="OrthoDB" id="2112130at2"/>
<dbReference type="RefSeq" id="WP_127017775.1">
    <property type="nucleotide sequence ID" value="NZ_CP016379.1"/>
</dbReference>
<organism evidence="7 8">
    <name type="scientific">Anoxybacter fermentans</name>
    <dbReference type="NCBI Taxonomy" id="1323375"/>
    <lineage>
        <taxon>Bacteria</taxon>
        <taxon>Bacillati</taxon>
        <taxon>Bacillota</taxon>
        <taxon>Clostridia</taxon>
        <taxon>Halanaerobiales</taxon>
        <taxon>Anoxybacter</taxon>
    </lineage>
</organism>
<keyword evidence="3" id="KW-0479">Metal-binding</keyword>
<dbReference type="KEGG" id="aft:BBF96_14090"/>
<dbReference type="AlphaFoldDB" id="A0A3S9T1H2"/>
<evidence type="ECO:0000313" key="7">
    <source>
        <dbReference type="EMBL" id="AZR74418.1"/>
    </source>
</evidence>
<gene>
    <name evidence="7" type="ORF">BBF96_14090</name>
</gene>
<dbReference type="PIRSF" id="PIRSF021439">
    <property type="entry name" value="DUF972"/>
    <property type="match status" value="1"/>
</dbReference>
<keyword evidence="8" id="KW-1185">Reference proteome</keyword>
<keyword evidence="5" id="KW-0236">DNA replication inhibitor</keyword>
<evidence type="ECO:0000256" key="5">
    <source>
        <dbReference type="ARBA" id="ARBA00022880"/>
    </source>
</evidence>
<dbReference type="GO" id="GO:0008156">
    <property type="term" value="P:negative regulation of DNA replication"/>
    <property type="evidence" value="ECO:0007669"/>
    <property type="project" value="UniProtKB-KW"/>
</dbReference>
<sequence>MDEEILSLLANFWESLQALTLEFQRLKDTTYQLYKKNEELKRENENLKKLLFAKGEAKGKEAQPQVGAGYANLARLYDEGFHICHLNFAEKRHGDCLFCQKLLEGPENEE</sequence>
<dbReference type="InterPro" id="IPR010377">
    <property type="entry name" value="YabA"/>
</dbReference>
<evidence type="ECO:0000256" key="4">
    <source>
        <dbReference type="ARBA" id="ARBA00022833"/>
    </source>
</evidence>
<accession>A0A3S9T1H2</accession>
<dbReference type="EMBL" id="CP016379">
    <property type="protein sequence ID" value="AZR74418.1"/>
    <property type="molecule type" value="Genomic_DNA"/>
</dbReference>
<evidence type="ECO:0000256" key="6">
    <source>
        <dbReference type="SAM" id="Coils"/>
    </source>
</evidence>
<reference evidence="7 8" key="1">
    <citation type="submission" date="2016-07" db="EMBL/GenBank/DDBJ databases">
        <title>Genome and transcriptome analysis of iron-reducing fermentative bacteria Anoxybacter fermentans.</title>
        <authorList>
            <person name="Zeng X."/>
            <person name="Shao Z."/>
        </authorList>
    </citation>
    <scope>NUCLEOTIDE SEQUENCE [LARGE SCALE GENOMIC DNA]</scope>
    <source>
        <strain evidence="7 8">DY22613</strain>
    </source>
</reference>
<dbReference type="GO" id="GO:0006260">
    <property type="term" value="P:DNA replication"/>
    <property type="evidence" value="ECO:0007669"/>
    <property type="project" value="UniProtKB-KW"/>
</dbReference>
<dbReference type="Pfam" id="PF06156">
    <property type="entry name" value="YabA"/>
    <property type="match status" value="1"/>
</dbReference>
<keyword evidence="2" id="KW-0235">DNA replication</keyword>
<feature type="coiled-coil region" evidence="6">
    <location>
        <begin position="30"/>
        <end position="57"/>
    </location>
</feature>
<evidence type="ECO:0000256" key="3">
    <source>
        <dbReference type="ARBA" id="ARBA00022723"/>
    </source>
</evidence>
<dbReference type="GO" id="GO:0046872">
    <property type="term" value="F:metal ion binding"/>
    <property type="evidence" value="ECO:0007669"/>
    <property type="project" value="UniProtKB-KW"/>
</dbReference>
<protein>
    <submittedName>
        <fullName evidence="7">DNA replication initiation control protein YabA</fullName>
    </submittedName>
</protein>
<proteinExistence type="predicted"/>
<keyword evidence="6" id="KW-0175">Coiled coil</keyword>